<dbReference type="SUPFAM" id="SSF52200">
    <property type="entry name" value="Toll/Interleukin receptor TIR domain"/>
    <property type="match status" value="1"/>
</dbReference>
<dbReference type="SMART" id="SM00255">
    <property type="entry name" value="TIR"/>
    <property type="match status" value="1"/>
</dbReference>
<dbReference type="GO" id="GO:0007165">
    <property type="term" value="P:signal transduction"/>
    <property type="evidence" value="ECO:0007669"/>
    <property type="project" value="InterPro"/>
</dbReference>
<dbReference type="InterPro" id="IPR042197">
    <property type="entry name" value="Apaf_helical"/>
</dbReference>
<dbReference type="PANTHER" id="PTHR11017:SF398">
    <property type="entry name" value="RESISTANCE PROTEIN (TIR-NBS-LRR CLASS), PUTATIVE-RELATED"/>
    <property type="match status" value="1"/>
</dbReference>
<dbReference type="Gene3D" id="3.40.50.10140">
    <property type="entry name" value="Toll/interleukin-1 receptor homology (TIR) domain"/>
    <property type="match status" value="1"/>
</dbReference>
<keyword evidence="3" id="KW-0611">Plant defense</keyword>
<evidence type="ECO:0000313" key="8">
    <source>
        <dbReference type="Proteomes" id="UP001374535"/>
    </source>
</evidence>
<dbReference type="PROSITE" id="PS50104">
    <property type="entry name" value="TIR"/>
    <property type="match status" value="1"/>
</dbReference>
<dbReference type="Proteomes" id="UP001374535">
    <property type="component" value="Chromosome 1"/>
</dbReference>
<reference evidence="7 8" key="1">
    <citation type="journal article" date="2023" name="Life. Sci Alliance">
        <title>Evolutionary insights into 3D genome organization and epigenetic landscape of Vigna mungo.</title>
        <authorList>
            <person name="Junaid A."/>
            <person name="Singh B."/>
            <person name="Bhatia S."/>
        </authorList>
    </citation>
    <scope>NUCLEOTIDE SEQUENCE [LARGE SCALE GENOMIC DNA]</scope>
    <source>
        <strain evidence="7">Urdbean</strain>
    </source>
</reference>
<dbReference type="AlphaFoldDB" id="A0AAQ3P710"/>
<dbReference type="FunFam" id="3.40.50.10140:FF:000007">
    <property type="entry name" value="Disease resistance protein (TIR-NBS-LRR class)"/>
    <property type="match status" value="1"/>
</dbReference>
<feature type="region of interest" description="Disordered" evidence="5">
    <location>
        <begin position="903"/>
        <end position="925"/>
    </location>
</feature>
<dbReference type="Gene3D" id="1.10.8.430">
    <property type="entry name" value="Helical domain of apoptotic protease-activating factors"/>
    <property type="match status" value="1"/>
</dbReference>
<dbReference type="InterPro" id="IPR027417">
    <property type="entry name" value="P-loop_NTPase"/>
</dbReference>
<proteinExistence type="predicted"/>
<name>A0AAQ3P710_VIGMU</name>
<dbReference type="InterPro" id="IPR036390">
    <property type="entry name" value="WH_DNA-bd_sf"/>
</dbReference>
<dbReference type="GO" id="GO:0043531">
    <property type="term" value="F:ADP binding"/>
    <property type="evidence" value="ECO:0007669"/>
    <property type="project" value="InterPro"/>
</dbReference>
<dbReference type="Gene3D" id="3.80.10.10">
    <property type="entry name" value="Ribonuclease Inhibitor"/>
    <property type="match status" value="2"/>
</dbReference>
<evidence type="ECO:0000256" key="5">
    <source>
        <dbReference type="SAM" id="MobiDB-lite"/>
    </source>
</evidence>
<organism evidence="7 8">
    <name type="scientific">Vigna mungo</name>
    <name type="common">Black gram</name>
    <name type="synonym">Phaseolus mungo</name>
    <dbReference type="NCBI Taxonomy" id="3915"/>
    <lineage>
        <taxon>Eukaryota</taxon>
        <taxon>Viridiplantae</taxon>
        <taxon>Streptophyta</taxon>
        <taxon>Embryophyta</taxon>
        <taxon>Tracheophyta</taxon>
        <taxon>Spermatophyta</taxon>
        <taxon>Magnoliopsida</taxon>
        <taxon>eudicotyledons</taxon>
        <taxon>Gunneridae</taxon>
        <taxon>Pentapetalae</taxon>
        <taxon>rosids</taxon>
        <taxon>fabids</taxon>
        <taxon>Fabales</taxon>
        <taxon>Fabaceae</taxon>
        <taxon>Papilionoideae</taxon>
        <taxon>50 kb inversion clade</taxon>
        <taxon>NPAAA clade</taxon>
        <taxon>indigoferoid/millettioid clade</taxon>
        <taxon>Phaseoleae</taxon>
        <taxon>Vigna</taxon>
    </lineage>
</organism>
<dbReference type="Pfam" id="PF01582">
    <property type="entry name" value="TIR"/>
    <property type="match status" value="1"/>
</dbReference>
<feature type="compositionally biased region" description="Acidic residues" evidence="5">
    <location>
        <begin position="909"/>
        <end position="925"/>
    </location>
</feature>
<dbReference type="InterPro" id="IPR032675">
    <property type="entry name" value="LRR_dom_sf"/>
</dbReference>
<dbReference type="InterPro" id="IPR058192">
    <property type="entry name" value="WHD_ROQ1-like"/>
</dbReference>
<dbReference type="GO" id="GO:0006952">
    <property type="term" value="P:defense response"/>
    <property type="evidence" value="ECO:0007669"/>
    <property type="project" value="UniProtKB-KW"/>
</dbReference>
<accession>A0AAQ3P710</accession>
<keyword evidence="4" id="KW-0520">NAD</keyword>
<dbReference type="Gene3D" id="3.40.50.300">
    <property type="entry name" value="P-loop containing nucleotide triphosphate hydrolases"/>
    <property type="match status" value="1"/>
</dbReference>
<feature type="domain" description="TIR" evidence="6">
    <location>
        <begin position="39"/>
        <end position="203"/>
    </location>
</feature>
<evidence type="ECO:0000313" key="7">
    <source>
        <dbReference type="EMBL" id="WVZ22753.1"/>
    </source>
</evidence>
<keyword evidence="2" id="KW-0677">Repeat</keyword>
<keyword evidence="1" id="KW-0433">Leucine-rich repeat</keyword>
<dbReference type="SUPFAM" id="SSF46785">
    <property type="entry name" value="Winged helix' DNA-binding domain"/>
    <property type="match status" value="1"/>
</dbReference>
<dbReference type="EMBL" id="CP144700">
    <property type="protein sequence ID" value="WVZ22753.1"/>
    <property type="molecule type" value="Genomic_DNA"/>
</dbReference>
<dbReference type="PANTHER" id="PTHR11017">
    <property type="entry name" value="LEUCINE-RICH REPEAT-CONTAINING PROTEIN"/>
    <property type="match status" value="1"/>
</dbReference>
<evidence type="ECO:0000256" key="4">
    <source>
        <dbReference type="ARBA" id="ARBA00023027"/>
    </source>
</evidence>
<sequence length="1061" mass="122252">MQSVVNPMSFQVSHKIKYVACICLVFVTSSTSSIDTSQIKYDVFVSFRGEDVRRGFLSHLIEAFSQKQIAFFVDDSIQKGEELSEALFGAIEESYISLVIFSENYASSRWCLSELEKIMECRRKNGQTVVPIFYKVDPSDIRHQRRTYGDAFVKHERNYSLTTVQTWRSALSESANLSGFHLSKFPDEAELVKRIVKFVWSTLNHVHQVKSKGLVGIGKRIAQVESLLQLETKDVRMIGIWGMGGIGKTTIAQEVYNKLCFKYDSCCFLANIREESWRHGINSLKEKLFSTLLREEHLKIGRPDGFQKLADRRLHRMKVLIILDDVGDAEQLENLARTNWFGSGSRIIVTTRDKQVLAEESASVYHVEALNFDESLRLFNLNAFKQKHIEAEYEELSKKAVEYAKGIPFVLKVLGHRLHGKDREIWESELERQEVHNKKVHDIIKSSYYDLEDDEKRIFLDIACFFYGQQLQVKYIDFLLKDRDYSVAAGLERLKDKAFISISQENTVSMHDIIQETAWQIAGEESIKNPRRNQIRLFVPDDIYEVLTYSKGNEAIRSIVVNLLRIKQLHLKPQVFTKMSKLHFLNIYTAGTRDIRFYEPWGLYLHQGLESLPNELRYLGWMHYPLESLPSNFSAENLVELHLPYSRVKKLWHEVPDLVNLKVFMLYSSSNIKELPDFSKAPNLEVIDLRSCVGLTSVHPSVFYLKKLEKLDLDECRSLTSLRSNVQMESLRYLSLFKCMELKDFSVTSKNMIMLNLENTDIKQLPSSFGSQSKLEDLNLAFSSIESLPASMKDLKRLQHLDLRHCRNLSSLPELPPSIETLDCRECVSLESVKFPSIAEQWKENKKKVVFWNCLNLDERSLKAIETNARINMVKFAHRHLSTSGDAHAIYVYPGSQVPEWLTHKTTHDDDDGDDDYDDDDDDDDSITFAPNPSHLGYIFCLILPAVQYSERVLKLTVSTGGEDEGDSVIVYLDRPHHTIKSDHVYLMYNKACSRFLASRAKQQPMLKIKVTVATLLISSKYIDVRLRGFGVSTISNFLQKQQLCDTRILKEHCEVCPDAL</sequence>
<dbReference type="InterPro" id="IPR000157">
    <property type="entry name" value="TIR_dom"/>
</dbReference>
<dbReference type="PRINTS" id="PR00364">
    <property type="entry name" value="DISEASERSIST"/>
</dbReference>
<evidence type="ECO:0000256" key="1">
    <source>
        <dbReference type="ARBA" id="ARBA00022614"/>
    </source>
</evidence>
<evidence type="ECO:0000256" key="2">
    <source>
        <dbReference type="ARBA" id="ARBA00022737"/>
    </source>
</evidence>
<dbReference type="SUPFAM" id="SSF52058">
    <property type="entry name" value="L domain-like"/>
    <property type="match status" value="1"/>
</dbReference>
<dbReference type="InterPro" id="IPR044974">
    <property type="entry name" value="Disease_R_plants"/>
</dbReference>
<evidence type="ECO:0000259" key="6">
    <source>
        <dbReference type="PROSITE" id="PS50104"/>
    </source>
</evidence>
<gene>
    <name evidence="7" type="ORF">V8G54_001297</name>
</gene>
<keyword evidence="8" id="KW-1185">Reference proteome</keyword>
<protein>
    <recommendedName>
        <fullName evidence="6">TIR domain-containing protein</fullName>
    </recommendedName>
</protein>
<dbReference type="InterPro" id="IPR035897">
    <property type="entry name" value="Toll_tir_struct_dom_sf"/>
</dbReference>
<dbReference type="InterPro" id="IPR002182">
    <property type="entry name" value="NB-ARC"/>
</dbReference>
<evidence type="ECO:0000256" key="3">
    <source>
        <dbReference type="ARBA" id="ARBA00022821"/>
    </source>
</evidence>
<dbReference type="SUPFAM" id="SSF52540">
    <property type="entry name" value="P-loop containing nucleoside triphosphate hydrolases"/>
    <property type="match status" value="1"/>
</dbReference>
<dbReference type="Pfam" id="PF23282">
    <property type="entry name" value="WHD_ROQ1"/>
    <property type="match status" value="1"/>
</dbReference>
<dbReference type="Pfam" id="PF00931">
    <property type="entry name" value="NB-ARC"/>
    <property type="match status" value="1"/>
</dbReference>